<dbReference type="PANTHER" id="PTHR43611">
    <property type="entry name" value="ALPHA-D-GLUCOSE 1-PHOSPHATE PHOSPHATASE"/>
    <property type="match status" value="1"/>
</dbReference>
<dbReference type="PANTHER" id="PTHR43611:SF3">
    <property type="entry name" value="FLAVIN MONONUCLEOTIDE HYDROLASE 1, CHLOROPLATIC"/>
    <property type="match status" value="1"/>
</dbReference>
<accession>A0ABV6Q8F4</accession>
<organism evidence="1 2">
    <name type="scientific">Winogradskyella pulchriflava</name>
    <dbReference type="NCBI Taxonomy" id="1110688"/>
    <lineage>
        <taxon>Bacteria</taxon>
        <taxon>Pseudomonadati</taxon>
        <taxon>Bacteroidota</taxon>
        <taxon>Flavobacteriia</taxon>
        <taxon>Flavobacteriales</taxon>
        <taxon>Flavobacteriaceae</taxon>
        <taxon>Winogradskyella</taxon>
    </lineage>
</organism>
<name>A0ABV6Q8F4_9FLAO</name>
<dbReference type="PRINTS" id="PR00413">
    <property type="entry name" value="HADHALOGNASE"/>
</dbReference>
<dbReference type="SUPFAM" id="SSF56784">
    <property type="entry name" value="HAD-like"/>
    <property type="match status" value="1"/>
</dbReference>
<evidence type="ECO:0000313" key="1">
    <source>
        <dbReference type="EMBL" id="MFC0604543.1"/>
    </source>
</evidence>
<dbReference type="InterPro" id="IPR006439">
    <property type="entry name" value="HAD-SF_hydro_IA"/>
</dbReference>
<dbReference type="Pfam" id="PF00702">
    <property type="entry name" value="Hydrolase"/>
    <property type="match status" value="1"/>
</dbReference>
<sequence>MSKVKTLIFDFGDVFINLDKQGAMQNALNLFKLETFEADMIETNIQYEIGKISTAEFVAFYKTKFKSINETDLIYAWNCIIKDFPEHRLEFIKNLAQRKDYKLILLSNTNNMHIDFIKQNVPFYEEFKAYFDAFYLSQEINLRKPNADIFEFVLDENKLKAEECLFIDDTKDNTDTAGQLGFHTWNIDETREDVVDLFKIKKELF</sequence>
<dbReference type="SFLD" id="SFLDS00003">
    <property type="entry name" value="Haloacid_Dehalogenase"/>
    <property type="match status" value="1"/>
</dbReference>
<protein>
    <submittedName>
        <fullName evidence="1">HAD family hydrolase</fullName>
    </submittedName>
</protein>
<dbReference type="InterPro" id="IPR036412">
    <property type="entry name" value="HAD-like_sf"/>
</dbReference>
<keyword evidence="2" id="KW-1185">Reference proteome</keyword>
<dbReference type="InterPro" id="IPR023198">
    <property type="entry name" value="PGP-like_dom2"/>
</dbReference>
<dbReference type="Gene3D" id="1.10.150.240">
    <property type="entry name" value="Putative phosphatase, domain 2"/>
    <property type="match status" value="1"/>
</dbReference>
<dbReference type="RefSeq" id="WP_386062341.1">
    <property type="nucleotide sequence ID" value="NZ_JBHLTQ010000003.1"/>
</dbReference>
<dbReference type="SFLD" id="SFLDG01129">
    <property type="entry name" value="C1.5:_HAD__Beta-PGM__Phosphata"/>
    <property type="match status" value="1"/>
</dbReference>
<comment type="caution">
    <text evidence="1">The sequence shown here is derived from an EMBL/GenBank/DDBJ whole genome shotgun (WGS) entry which is preliminary data.</text>
</comment>
<dbReference type="InterPro" id="IPR023214">
    <property type="entry name" value="HAD_sf"/>
</dbReference>
<evidence type="ECO:0000313" key="2">
    <source>
        <dbReference type="Proteomes" id="UP001589832"/>
    </source>
</evidence>
<dbReference type="CDD" id="cd02603">
    <property type="entry name" value="HAD_sEH-N_like"/>
    <property type="match status" value="1"/>
</dbReference>
<dbReference type="Gene3D" id="3.40.50.1000">
    <property type="entry name" value="HAD superfamily/HAD-like"/>
    <property type="match status" value="1"/>
</dbReference>
<reference evidence="1 2" key="1">
    <citation type="submission" date="2024-09" db="EMBL/GenBank/DDBJ databases">
        <authorList>
            <person name="Sun Q."/>
            <person name="Mori K."/>
        </authorList>
    </citation>
    <scope>NUCLEOTIDE SEQUENCE [LARGE SCALE GENOMIC DNA]</scope>
    <source>
        <strain evidence="1 2">NCAIM B.02481</strain>
    </source>
</reference>
<dbReference type="GO" id="GO:0016787">
    <property type="term" value="F:hydrolase activity"/>
    <property type="evidence" value="ECO:0007669"/>
    <property type="project" value="UniProtKB-KW"/>
</dbReference>
<proteinExistence type="predicted"/>
<gene>
    <name evidence="1" type="ORF">ACFFGA_08255</name>
</gene>
<keyword evidence="1" id="KW-0378">Hydrolase</keyword>
<dbReference type="NCBIfam" id="TIGR01509">
    <property type="entry name" value="HAD-SF-IA-v3"/>
    <property type="match status" value="1"/>
</dbReference>
<dbReference type="EMBL" id="JBHLTQ010000003">
    <property type="protein sequence ID" value="MFC0604543.1"/>
    <property type="molecule type" value="Genomic_DNA"/>
</dbReference>
<dbReference type="Proteomes" id="UP001589832">
    <property type="component" value="Unassembled WGS sequence"/>
</dbReference>